<feature type="compositionally biased region" description="Pro residues" evidence="1">
    <location>
        <begin position="206"/>
        <end position="215"/>
    </location>
</feature>
<reference evidence="2 3" key="1">
    <citation type="submission" date="2020-11" db="EMBL/GenBank/DDBJ databases">
        <title>Kefir isolates.</title>
        <authorList>
            <person name="Marcisauskas S."/>
            <person name="Kim Y."/>
            <person name="Blasche S."/>
        </authorList>
    </citation>
    <scope>NUCLEOTIDE SEQUENCE [LARGE SCALE GENOMIC DNA]</scope>
    <source>
        <strain evidence="2 3">KR</strain>
    </source>
</reference>
<feature type="compositionally biased region" description="Acidic residues" evidence="1">
    <location>
        <begin position="58"/>
        <end position="72"/>
    </location>
</feature>
<dbReference type="AlphaFoldDB" id="A0A9P6WAK7"/>
<proteinExistence type="predicted"/>
<dbReference type="Proteomes" id="UP000777482">
    <property type="component" value="Unassembled WGS sequence"/>
</dbReference>
<feature type="region of interest" description="Disordered" evidence="1">
    <location>
        <begin position="42"/>
        <end position="72"/>
    </location>
</feature>
<dbReference type="EMBL" id="PUHQ01000002">
    <property type="protein sequence ID" value="KAG0667258.1"/>
    <property type="molecule type" value="Genomic_DNA"/>
</dbReference>
<comment type="caution">
    <text evidence="2">The sequence shown here is derived from an EMBL/GenBank/DDBJ whole genome shotgun (WGS) entry which is preliminary data.</text>
</comment>
<protein>
    <submittedName>
        <fullName evidence="2">Uncharacterized protein</fullName>
    </submittedName>
</protein>
<feature type="region of interest" description="Disordered" evidence="1">
    <location>
        <begin position="358"/>
        <end position="409"/>
    </location>
</feature>
<feature type="region of interest" description="Disordered" evidence="1">
    <location>
        <begin position="202"/>
        <end position="223"/>
    </location>
</feature>
<accession>A0A9P6WAK7</accession>
<evidence type="ECO:0000313" key="2">
    <source>
        <dbReference type="EMBL" id="KAG0667258.1"/>
    </source>
</evidence>
<organism evidence="2 3">
    <name type="scientific">Rhodotorula mucilaginosa</name>
    <name type="common">Yeast</name>
    <name type="synonym">Rhodotorula rubra</name>
    <dbReference type="NCBI Taxonomy" id="5537"/>
    <lineage>
        <taxon>Eukaryota</taxon>
        <taxon>Fungi</taxon>
        <taxon>Dikarya</taxon>
        <taxon>Basidiomycota</taxon>
        <taxon>Pucciniomycotina</taxon>
        <taxon>Microbotryomycetes</taxon>
        <taxon>Sporidiobolales</taxon>
        <taxon>Sporidiobolaceae</taxon>
        <taxon>Rhodotorula</taxon>
    </lineage>
</organism>
<dbReference type="OrthoDB" id="10504730at2759"/>
<evidence type="ECO:0000256" key="1">
    <source>
        <dbReference type="SAM" id="MobiDB-lite"/>
    </source>
</evidence>
<gene>
    <name evidence="2" type="ORF">C6P46_002670</name>
</gene>
<evidence type="ECO:0000313" key="3">
    <source>
        <dbReference type="Proteomes" id="UP000777482"/>
    </source>
</evidence>
<feature type="compositionally biased region" description="Low complexity" evidence="1">
    <location>
        <begin position="48"/>
        <end position="57"/>
    </location>
</feature>
<feature type="region of interest" description="Disordered" evidence="1">
    <location>
        <begin position="294"/>
        <end position="317"/>
    </location>
</feature>
<sequence>MSVVQFTSAQLAEQAFAAAHRCASGSAVALSSRSCCWLGESGKDGPESSLSSAGSLSDQEEGCDDDDEWDEDEGGELVDERFLDPESPLGRAIEIIGRARNLSSVPAQFVHRLDPDWLARADGFAEHCCDRLWTLEALRGSDCLGTYSTRLSDGTLDYYLGFHGERAEDAIPYHDLHAWIQQHEGSSSGEATAVTAAAVEEILTPTPRPGPPPRLGRPSTSSRGSQFFEASAALLTQMRAPPSAVSARMPTPRRRPPVSTPPAVDTGDDDDSRSPASMPESARQELYELYQYTSNGSRARHASSGGGGDRATETDSLASGLQQIDLDPLRLVNIMEPSPGGQEEEHEAARELWYEEEEIVEEEEEDELAEQDLHEHLQRCDDIEAEAAERERDQSEQARRQRSGGPVGR</sequence>
<feature type="region of interest" description="Disordered" evidence="1">
    <location>
        <begin position="239"/>
        <end position="280"/>
    </location>
</feature>
<name>A0A9P6WAK7_RHOMI</name>
<feature type="compositionally biased region" description="Acidic residues" evidence="1">
    <location>
        <begin position="358"/>
        <end position="370"/>
    </location>
</feature>
<feature type="compositionally biased region" description="Basic and acidic residues" evidence="1">
    <location>
        <begin position="371"/>
        <end position="399"/>
    </location>
</feature>
<keyword evidence="3" id="KW-1185">Reference proteome</keyword>